<gene>
    <name evidence="1" type="ORF">QVD17_11969</name>
</gene>
<protein>
    <submittedName>
        <fullName evidence="1">Uncharacterized protein</fullName>
    </submittedName>
</protein>
<evidence type="ECO:0000313" key="2">
    <source>
        <dbReference type="Proteomes" id="UP001229421"/>
    </source>
</evidence>
<sequence length="68" mass="7759">MNSGLKFLVAATRYIKEFYTFNESSSPIDSTVLRRLLHDFPSNKGHASCQRTIQIVLPVENKKNFAEV</sequence>
<dbReference type="Proteomes" id="UP001229421">
    <property type="component" value="Unassembled WGS sequence"/>
</dbReference>
<dbReference type="EMBL" id="JAUHHV010000003">
    <property type="protein sequence ID" value="KAK1429751.1"/>
    <property type="molecule type" value="Genomic_DNA"/>
</dbReference>
<accession>A0AAD8P2N5</accession>
<comment type="caution">
    <text evidence="1">The sequence shown here is derived from an EMBL/GenBank/DDBJ whole genome shotgun (WGS) entry which is preliminary data.</text>
</comment>
<name>A0AAD8P2N5_TARER</name>
<dbReference type="AlphaFoldDB" id="A0AAD8P2N5"/>
<evidence type="ECO:0000313" key="1">
    <source>
        <dbReference type="EMBL" id="KAK1429751.1"/>
    </source>
</evidence>
<reference evidence="1" key="1">
    <citation type="journal article" date="2023" name="bioRxiv">
        <title>Improved chromosome-level genome assembly for marigold (Tagetes erecta).</title>
        <authorList>
            <person name="Jiang F."/>
            <person name="Yuan L."/>
            <person name="Wang S."/>
            <person name="Wang H."/>
            <person name="Xu D."/>
            <person name="Wang A."/>
            <person name="Fan W."/>
        </authorList>
    </citation>
    <scope>NUCLEOTIDE SEQUENCE</scope>
    <source>
        <strain evidence="1">WSJ</strain>
        <tissue evidence="1">Leaf</tissue>
    </source>
</reference>
<organism evidence="1 2">
    <name type="scientific">Tagetes erecta</name>
    <name type="common">African marigold</name>
    <dbReference type="NCBI Taxonomy" id="13708"/>
    <lineage>
        <taxon>Eukaryota</taxon>
        <taxon>Viridiplantae</taxon>
        <taxon>Streptophyta</taxon>
        <taxon>Embryophyta</taxon>
        <taxon>Tracheophyta</taxon>
        <taxon>Spermatophyta</taxon>
        <taxon>Magnoliopsida</taxon>
        <taxon>eudicotyledons</taxon>
        <taxon>Gunneridae</taxon>
        <taxon>Pentapetalae</taxon>
        <taxon>asterids</taxon>
        <taxon>campanulids</taxon>
        <taxon>Asterales</taxon>
        <taxon>Asteraceae</taxon>
        <taxon>Asteroideae</taxon>
        <taxon>Heliantheae alliance</taxon>
        <taxon>Tageteae</taxon>
        <taxon>Tagetes</taxon>
    </lineage>
</organism>
<keyword evidence="2" id="KW-1185">Reference proteome</keyword>
<proteinExistence type="predicted"/>